<dbReference type="PANTHER" id="PTHR34047:SF8">
    <property type="entry name" value="PROTEIN YKFC"/>
    <property type="match status" value="1"/>
</dbReference>
<dbReference type="AlphaFoldDB" id="A0A7M2RE17"/>
<dbReference type="InterPro" id="IPR013597">
    <property type="entry name" value="Mat_intron_G2"/>
</dbReference>
<dbReference type="InterPro" id="IPR025960">
    <property type="entry name" value="RVT_N"/>
</dbReference>
<dbReference type="GO" id="GO:0003964">
    <property type="term" value="F:RNA-directed DNA polymerase activity"/>
    <property type="evidence" value="ECO:0007669"/>
    <property type="project" value="UniProtKB-KW"/>
</dbReference>
<dbReference type="PANTHER" id="PTHR34047">
    <property type="entry name" value="NUCLEAR INTRON MATURASE 1, MITOCHONDRIAL-RELATED"/>
    <property type="match status" value="1"/>
</dbReference>
<keyword evidence="2" id="KW-0808">Transferase</keyword>
<dbReference type="CDD" id="cd01651">
    <property type="entry name" value="RT_G2_intron"/>
    <property type="match status" value="1"/>
</dbReference>
<dbReference type="InterPro" id="IPR043502">
    <property type="entry name" value="DNA/RNA_pol_sf"/>
</dbReference>
<keyword evidence="2" id="KW-0695">RNA-directed DNA polymerase</keyword>
<protein>
    <submittedName>
        <fullName evidence="2">Group II intron reverse transcriptase/maturase</fullName>
        <ecNumber evidence="2">2.7.7.49</ecNumber>
    </submittedName>
</protein>
<dbReference type="Pfam" id="PF00078">
    <property type="entry name" value="RVT_1"/>
    <property type="match status" value="1"/>
</dbReference>
<sequence>MDVKTCAASDIAGQWERIDWNKADRYVKNLQMRIVKAFQEGKKNKVKSLQHLLTTSFYAKALAVKRVTENQGKKTAGVDGEIWTTPKDRYQAIERLQRRGYNPMPLKRVYIPKKNGKKRPLSIPTMMDRAMQTLFKFALEPIAETTADPNSYGFRAKRCTQDAIEQCFTSLNKGKSPKWVLEGDIKGCFDNISHEWILEHIPMDKEILQKWLKCGYIETKKLFPTGFGSPQGSPISPTISNMVLDGLEKAIKDKYHKRTVNGKAFFPKVNFVRYADDFIVTGESREILESGVKPIIIEFLAERGLELSEEKTLITHINDGFDFLGCNVRMYGNKLLTKPSKKNFEAIVSKIRDVIKSNQSAKQDFLIRTLNPIIRGWVNYQKYNVSAQAFEKLDYEIWECLWQWCKRRHPKKSRKWIAKKYFHTIGNRTWTFSVPTDGKMENGEDYYIRLIYATDTDIRRFTKIKADANPFDENWQLYFEERADKQMRNEIKGRTIINRLYKAQQGCCSHCGDKITLETDFRIHQVGNGKNMTKSLVHPECHQELHALEKCEMLALERGLIEA</sequence>
<dbReference type="EC" id="2.7.7.49" evidence="2"/>
<evidence type="ECO:0000313" key="3">
    <source>
        <dbReference type="Proteomes" id="UP000593601"/>
    </source>
</evidence>
<dbReference type="RefSeq" id="WP_193734921.1">
    <property type="nucleotide sequence ID" value="NZ_CP063304.1"/>
</dbReference>
<dbReference type="KEGG" id="bliq:INP51_11140"/>
<evidence type="ECO:0000313" key="2">
    <source>
        <dbReference type="EMBL" id="QOV18559.1"/>
    </source>
</evidence>
<dbReference type="NCBIfam" id="TIGR04416">
    <property type="entry name" value="group_II_RT_mat"/>
    <property type="match status" value="1"/>
</dbReference>
<organism evidence="2 3">
    <name type="scientific">Blautia liquoris</name>
    <dbReference type="NCBI Taxonomy" id="2779518"/>
    <lineage>
        <taxon>Bacteria</taxon>
        <taxon>Bacillati</taxon>
        <taxon>Bacillota</taxon>
        <taxon>Clostridia</taxon>
        <taxon>Lachnospirales</taxon>
        <taxon>Lachnospiraceae</taxon>
        <taxon>Blautia</taxon>
    </lineage>
</organism>
<feature type="domain" description="Reverse transcriptase" evidence="1">
    <location>
        <begin position="92"/>
        <end position="328"/>
    </location>
</feature>
<reference evidence="2 3" key="1">
    <citation type="submission" date="2020-10" db="EMBL/GenBank/DDBJ databases">
        <title>Blautia liquoris sp.nov., isolated from the mud in a fermentation cellar used for the production of Chinese strong-flavoured liquor.</title>
        <authorList>
            <person name="Lu L."/>
        </authorList>
    </citation>
    <scope>NUCLEOTIDE SEQUENCE [LARGE SCALE GENOMIC DNA]</scope>
    <source>
        <strain evidence="2 3">LZLJ-3</strain>
    </source>
</reference>
<keyword evidence="3" id="KW-1185">Reference proteome</keyword>
<dbReference type="InterPro" id="IPR030931">
    <property type="entry name" value="Group_II_RT_mat"/>
</dbReference>
<dbReference type="Pfam" id="PF13655">
    <property type="entry name" value="RVT_N"/>
    <property type="match status" value="1"/>
</dbReference>
<accession>A0A7M2RE17</accession>
<dbReference type="InterPro" id="IPR000477">
    <property type="entry name" value="RT_dom"/>
</dbReference>
<keyword evidence="2" id="KW-0548">Nucleotidyltransferase</keyword>
<dbReference type="Pfam" id="PF08388">
    <property type="entry name" value="GIIM"/>
    <property type="match status" value="1"/>
</dbReference>
<name>A0A7M2RE17_9FIRM</name>
<dbReference type="PROSITE" id="PS50878">
    <property type="entry name" value="RT_POL"/>
    <property type="match status" value="1"/>
</dbReference>
<dbReference type="EMBL" id="CP063304">
    <property type="protein sequence ID" value="QOV18559.1"/>
    <property type="molecule type" value="Genomic_DNA"/>
</dbReference>
<gene>
    <name evidence="2" type="primary">ltrA</name>
    <name evidence="2" type="ORF">INP51_11140</name>
</gene>
<dbReference type="InterPro" id="IPR051083">
    <property type="entry name" value="GrpII_Intron_Splice-Mob/Def"/>
</dbReference>
<proteinExistence type="predicted"/>
<dbReference type="SUPFAM" id="SSF56672">
    <property type="entry name" value="DNA/RNA polymerases"/>
    <property type="match status" value="1"/>
</dbReference>
<dbReference type="Proteomes" id="UP000593601">
    <property type="component" value="Chromosome"/>
</dbReference>
<evidence type="ECO:0000259" key="1">
    <source>
        <dbReference type="PROSITE" id="PS50878"/>
    </source>
</evidence>